<reference evidence="1 2" key="1">
    <citation type="submission" date="2016-10" db="EMBL/GenBank/DDBJ databases">
        <title>Flavobacterium gilvum sp. nov., isolated from stream water.</title>
        <authorList>
            <person name="Shin S.-K."/>
            <person name="Cho Y.-J."/>
            <person name="Yi H."/>
        </authorList>
    </citation>
    <scope>NUCLEOTIDE SEQUENCE [LARGE SCALE GENOMIC DNA]</scope>
    <source>
        <strain evidence="1 2">EM1308</strain>
    </source>
</reference>
<accession>A0AAC9I5I9</accession>
<dbReference type="KEGG" id="fgl:EM308_10935"/>
<evidence type="ECO:0000313" key="2">
    <source>
        <dbReference type="Proteomes" id="UP000175968"/>
    </source>
</evidence>
<protein>
    <recommendedName>
        <fullName evidence="3">Vanadium-dependent haloperoxidase</fullName>
    </recommendedName>
</protein>
<dbReference type="SUPFAM" id="SSF48317">
    <property type="entry name" value="Acid phosphatase/Vanadium-dependent haloperoxidase"/>
    <property type="match status" value="1"/>
</dbReference>
<dbReference type="PROSITE" id="PS51257">
    <property type="entry name" value="PROKAR_LIPOPROTEIN"/>
    <property type="match status" value="1"/>
</dbReference>
<dbReference type="AlphaFoldDB" id="A0AAC9I5I9"/>
<dbReference type="PANTHER" id="PTHR34599:SF1">
    <property type="entry name" value="PHOSPHATIDIC ACID PHOSPHATASE TYPE 2_HALOPEROXIDASE DOMAIN-CONTAINING PROTEIN"/>
    <property type="match status" value="1"/>
</dbReference>
<name>A0AAC9I5I9_9FLAO</name>
<keyword evidence="2" id="KW-1185">Reference proteome</keyword>
<evidence type="ECO:0000313" key="1">
    <source>
        <dbReference type="EMBL" id="AOW09982.1"/>
    </source>
</evidence>
<sequence length="457" mass="50611">MENLYKIPKKNIIFGLVFLFFSCSQVEPLNNDSLTNNSQSLTGKIGPQTLAHTKEYPSDVATAWFNLLTDITRTKPYFVGQANRIFTYSGIALYESVVPGMPSYQSMYSYLTGKIIESGKKKDYYWPACANAAIARISSKIMQTYPTPNLAQVQALEASFNSSFQSQVTPEQLQASNDFGKYVADIIFEWSKTDGVFNPDGTPVFCPPYVPLGGLGNWVPTPPAFLSAVGQCPPKTFVPNIGNTVLASPHPAYSTDPSSVFYQAANQVYQRRNNITSQEMKSFSNWRDLSPNYNPIAHMLKITTQIFIKEKLNLEDASVLYAKQTIAAYDAVSAVFQSKFHYALLRPVTYIRGVMGQNNWSSFGTTPQTPSYPDELSVTASTVEILENRFGTNYAVTDSVHKSTHGIFSYPSLNALVLDEVEARVSGGTIFRFCGEEGVVQGRKVGQMVNALPFKKP</sequence>
<proteinExistence type="predicted"/>
<gene>
    <name evidence="1" type="ORF">EM308_10935</name>
</gene>
<dbReference type="Proteomes" id="UP000175968">
    <property type="component" value="Chromosome"/>
</dbReference>
<dbReference type="RefSeq" id="WP_035640249.1">
    <property type="nucleotide sequence ID" value="NZ_CP017479.1"/>
</dbReference>
<evidence type="ECO:0008006" key="3">
    <source>
        <dbReference type="Google" id="ProtNLM"/>
    </source>
</evidence>
<dbReference type="Gene3D" id="1.10.606.20">
    <property type="match status" value="1"/>
</dbReference>
<dbReference type="PANTHER" id="PTHR34599">
    <property type="entry name" value="PEROXIDASE-RELATED"/>
    <property type="match status" value="1"/>
</dbReference>
<dbReference type="EMBL" id="CP017479">
    <property type="protein sequence ID" value="AOW09982.1"/>
    <property type="molecule type" value="Genomic_DNA"/>
</dbReference>
<organism evidence="1 2">
    <name type="scientific">Flavobacterium gilvum</name>
    <dbReference type="NCBI Taxonomy" id="1492737"/>
    <lineage>
        <taxon>Bacteria</taxon>
        <taxon>Pseudomonadati</taxon>
        <taxon>Bacteroidota</taxon>
        <taxon>Flavobacteriia</taxon>
        <taxon>Flavobacteriales</taxon>
        <taxon>Flavobacteriaceae</taxon>
        <taxon>Flavobacterium</taxon>
    </lineage>
</organism>
<dbReference type="InterPro" id="IPR052559">
    <property type="entry name" value="V-haloperoxidase"/>
</dbReference>
<dbReference type="InterPro" id="IPR036938">
    <property type="entry name" value="PAP2/HPO_sf"/>
</dbReference>